<evidence type="ECO:0000259" key="7">
    <source>
        <dbReference type="PROSITE" id="PS50235"/>
    </source>
</evidence>
<keyword evidence="9" id="KW-1185">Reference proteome</keyword>
<dbReference type="InterPro" id="IPR001394">
    <property type="entry name" value="Peptidase_C19_UCH"/>
</dbReference>
<accession>A0A1Y1Z3M8</accession>
<evidence type="ECO:0000256" key="4">
    <source>
        <dbReference type="ARBA" id="ARBA00022801"/>
    </source>
</evidence>
<dbReference type="AlphaFoldDB" id="A0A1Y1Z3M8"/>
<keyword evidence="3 5" id="KW-0645">Protease</keyword>
<gene>
    <name evidence="8" type="ORF">K493DRAFT_275550</name>
</gene>
<name>A0A1Y1Z3M8_9FUNG</name>
<sequence length="520" mass="58565">MSLLKWMGMGQAKNPSSEFGPSCSERYFGFENFGNTCYLNAVLQALYFCRPFRDCVLNYPNGPMGIPPTPMPPTPHESTPPNLVLPPSGGAKRHRVSTTASAVPIPPTPGAEDGGSCVPGMEECIFTAMKDLFWKIQSQRKRNGVLAPSQFITKLRKENEIYRSTMHQDAHEFLNYILNTVAENVQLYEKHCASEASLHEAHGSQNSVKTPSLSSSNSSGAGEKTWVHQLFEGELTNETKCLTCETVTNREESFLDLSIDIEENSSVTSCLRQFSASEMLCHKNKFFCDVCCSLQEAEKRMKIKKLPNILALHLKRFKYQENVGKFVKLSYRVAFPLELRLFNTSDKAQDPDRLYSLFAVVVHLGSGPHHGHYISLIKSMGNWLIFDDDSVEAIDEADLYKYFGNLPGSGSGYVLFYETQNLDTTTLGIPCLSNSPTVSQNSWSQELVNGMENFTLQSPPPRRHHESPEDKVEEPKEEKRERERNERKPSWFSGRRLGKKDKKSNEDTTSDFAARLKLGK</sequence>
<comment type="caution">
    <text evidence="8">The sequence shown here is derived from an EMBL/GenBank/DDBJ whole genome shotgun (WGS) entry which is preliminary data.</text>
</comment>
<dbReference type="Proteomes" id="UP000193498">
    <property type="component" value="Unassembled WGS sequence"/>
</dbReference>
<reference evidence="8 9" key="1">
    <citation type="submission" date="2016-07" db="EMBL/GenBank/DDBJ databases">
        <title>Pervasive Adenine N6-methylation of Active Genes in Fungi.</title>
        <authorList>
            <consortium name="DOE Joint Genome Institute"/>
            <person name="Mondo S.J."/>
            <person name="Dannebaum R.O."/>
            <person name="Kuo R.C."/>
            <person name="Labutti K."/>
            <person name="Haridas S."/>
            <person name="Kuo A."/>
            <person name="Salamov A."/>
            <person name="Ahrendt S.R."/>
            <person name="Lipzen A."/>
            <person name="Sullivan W."/>
            <person name="Andreopoulos W.B."/>
            <person name="Clum A."/>
            <person name="Lindquist E."/>
            <person name="Daum C."/>
            <person name="Ramamoorthy G.K."/>
            <person name="Gryganskyi A."/>
            <person name="Culley D."/>
            <person name="Magnuson J.K."/>
            <person name="James T.Y."/>
            <person name="O'Malley M.A."/>
            <person name="Stajich J.E."/>
            <person name="Spatafora J.W."/>
            <person name="Visel A."/>
            <person name="Grigoriev I.V."/>
        </authorList>
    </citation>
    <scope>NUCLEOTIDE SEQUENCE [LARGE SCALE GENOMIC DNA]</scope>
    <source>
        <strain evidence="8 9">CBS 931.73</strain>
    </source>
</reference>
<evidence type="ECO:0000256" key="5">
    <source>
        <dbReference type="RuleBase" id="RU366025"/>
    </source>
</evidence>
<keyword evidence="5" id="KW-0833">Ubl conjugation pathway</keyword>
<dbReference type="InParanoid" id="A0A1Y1Z3M8"/>
<dbReference type="CDD" id="cd02663">
    <property type="entry name" value="Peptidase_C19G"/>
    <property type="match status" value="1"/>
</dbReference>
<dbReference type="Pfam" id="PF00443">
    <property type="entry name" value="UCH"/>
    <property type="match status" value="1"/>
</dbReference>
<dbReference type="PROSITE" id="PS00973">
    <property type="entry name" value="USP_2"/>
    <property type="match status" value="1"/>
</dbReference>
<feature type="region of interest" description="Disordered" evidence="6">
    <location>
        <begin position="200"/>
        <end position="221"/>
    </location>
</feature>
<organism evidence="8 9">
    <name type="scientific">Basidiobolus meristosporus CBS 931.73</name>
    <dbReference type="NCBI Taxonomy" id="1314790"/>
    <lineage>
        <taxon>Eukaryota</taxon>
        <taxon>Fungi</taxon>
        <taxon>Fungi incertae sedis</taxon>
        <taxon>Zoopagomycota</taxon>
        <taxon>Entomophthoromycotina</taxon>
        <taxon>Basidiobolomycetes</taxon>
        <taxon>Basidiobolales</taxon>
        <taxon>Basidiobolaceae</taxon>
        <taxon>Basidiobolus</taxon>
    </lineage>
</organism>
<dbReference type="PANTHER" id="PTHR24006:SF733">
    <property type="entry name" value="RE52890P"/>
    <property type="match status" value="1"/>
</dbReference>
<dbReference type="InterPro" id="IPR018200">
    <property type="entry name" value="USP_CS"/>
</dbReference>
<dbReference type="PANTHER" id="PTHR24006">
    <property type="entry name" value="UBIQUITIN CARBOXYL-TERMINAL HYDROLASE"/>
    <property type="match status" value="1"/>
</dbReference>
<comment type="catalytic activity">
    <reaction evidence="1 5">
        <text>Thiol-dependent hydrolysis of ester, thioester, amide, peptide and isopeptide bonds formed by the C-terminal Gly of ubiquitin (a 76-residue protein attached to proteins as an intracellular targeting signal).</text>
        <dbReference type="EC" id="3.4.19.12"/>
    </reaction>
</comment>
<dbReference type="GO" id="GO:0004843">
    <property type="term" value="F:cysteine-type deubiquitinase activity"/>
    <property type="evidence" value="ECO:0007669"/>
    <property type="project" value="UniProtKB-UniRule"/>
</dbReference>
<protein>
    <recommendedName>
        <fullName evidence="5">Ubiquitin carboxyl-terminal hydrolase</fullName>
        <ecNumber evidence="5">3.4.19.12</ecNumber>
    </recommendedName>
</protein>
<dbReference type="STRING" id="1314790.A0A1Y1Z3M8"/>
<dbReference type="PROSITE" id="PS50235">
    <property type="entry name" value="USP_3"/>
    <property type="match status" value="1"/>
</dbReference>
<evidence type="ECO:0000256" key="3">
    <source>
        <dbReference type="ARBA" id="ARBA00022670"/>
    </source>
</evidence>
<dbReference type="EC" id="3.4.19.12" evidence="5"/>
<dbReference type="OrthoDB" id="27652at2759"/>
<evidence type="ECO:0000313" key="9">
    <source>
        <dbReference type="Proteomes" id="UP000193498"/>
    </source>
</evidence>
<dbReference type="InterPro" id="IPR028889">
    <property type="entry name" value="USP"/>
</dbReference>
<dbReference type="InterPro" id="IPR038765">
    <property type="entry name" value="Papain-like_cys_pep_sf"/>
</dbReference>
<evidence type="ECO:0000256" key="6">
    <source>
        <dbReference type="SAM" id="MobiDB-lite"/>
    </source>
</evidence>
<dbReference type="InterPro" id="IPR050164">
    <property type="entry name" value="Peptidase_C19"/>
</dbReference>
<dbReference type="Gene3D" id="3.90.70.10">
    <property type="entry name" value="Cysteine proteinases"/>
    <property type="match status" value="1"/>
</dbReference>
<dbReference type="GO" id="GO:0005829">
    <property type="term" value="C:cytosol"/>
    <property type="evidence" value="ECO:0007669"/>
    <property type="project" value="TreeGrafter"/>
</dbReference>
<dbReference type="GO" id="GO:0016579">
    <property type="term" value="P:protein deubiquitination"/>
    <property type="evidence" value="ECO:0007669"/>
    <property type="project" value="InterPro"/>
</dbReference>
<feature type="domain" description="USP" evidence="7">
    <location>
        <begin position="28"/>
        <end position="420"/>
    </location>
</feature>
<dbReference type="GO" id="GO:0005634">
    <property type="term" value="C:nucleus"/>
    <property type="evidence" value="ECO:0007669"/>
    <property type="project" value="TreeGrafter"/>
</dbReference>
<evidence type="ECO:0000256" key="2">
    <source>
        <dbReference type="ARBA" id="ARBA00009085"/>
    </source>
</evidence>
<keyword evidence="4 5" id="KW-0378">Hydrolase</keyword>
<dbReference type="FunCoup" id="A0A1Y1Z3M8">
    <property type="interactions" value="531"/>
</dbReference>
<evidence type="ECO:0000256" key="1">
    <source>
        <dbReference type="ARBA" id="ARBA00000707"/>
    </source>
</evidence>
<dbReference type="PROSITE" id="PS00972">
    <property type="entry name" value="USP_1"/>
    <property type="match status" value="1"/>
</dbReference>
<keyword evidence="5" id="KW-0788">Thiol protease</keyword>
<dbReference type="SUPFAM" id="SSF54001">
    <property type="entry name" value="Cysteine proteinases"/>
    <property type="match status" value="1"/>
</dbReference>
<feature type="region of interest" description="Disordered" evidence="6">
    <location>
        <begin position="453"/>
        <end position="520"/>
    </location>
</feature>
<evidence type="ECO:0000313" key="8">
    <source>
        <dbReference type="EMBL" id="ORY04816.1"/>
    </source>
</evidence>
<dbReference type="GO" id="GO:0006508">
    <property type="term" value="P:proteolysis"/>
    <property type="evidence" value="ECO:0007669"/>
    <property type="project" value="UniProtKB-KW"/>
</dbReference>
<dbReference type="EMBL" id="MCFE01000031">
    <property type="protein sequence ID" value="ORY04816.1"/>
    <property type="molecule type" value="Genomic_DNA"/>
</dbReference>
<feature type="compositionally biased region" description="Basic and acidic residues" evidence="6">
    <location>
        <begin position="466"/>
        <end position="489"/>
    </location>
</feature>
<proteinExistence type="inferred from homology"/>
<comment type="similarity">
    <text evidence="2 5">Belongs to the peptidase C19 family.</text>
</comment>